<accession>J3N1Y5</accession>
<sequence>NLLNSCQTLLYINRDTPLVCLLAKVASGMASSHAGYIYMHQTGTDRLMYRCNNTYRACSN</sequence>
<evidence type="ECO:0000313" key="2">
    <source>
        <dbReference type="Proteomes" id="UP000006038"/>
    </source>
</evidence>
<protein>
    <submittedName>
        <fullName evidence="1">Uncharacterized protein</fullName>
    </submittedName>
</protein>
<organism evidence="1">
    <name type="scientific">Oryza brachyantha</name>
    <name type="common">malo sina</name>
    <dbReference type="NCBI Taxonomy" id="4533"/>
    <lineage>
        <taxon>Eukaryota</taxon>
        <taxon>Viridiplantae</taxon>
        <taxon>Streptophyta</taxon>
        <taxon>Embryophyta</taxon>
        <taxon>Tracheophyta</taxon>
        <taxon>Spermatophyta</taxon>
        <taxon>Magnoliopsida</taxon>
        <taxon>Liliopsida</taxon>
        <taxon>Poales</taxon>
        <taxon>Poaceae</taxon>
        <taxon>BOP clade</taxon>
        <taxon>Oryzoideae</taxon>
        <taxon>Oryzeae</taxon>
        <taxon>Oryzinae</taxon>
        <taxon>Oryza</taxon>
    </lineage>
</organism>
<name>J3N1Y5_ORYBR</name>
<dbReference type="Gramene" id="OB10G15330.1">
    <property type="protein sequence ID" value="OB10G15330.1"/>
    <property type="gene ID" value="OB10G15330"/>
</dbReference>
<proteinExistence type="predicted"/>
<dbReference type="AlphaFoldDB" id="J3N1Y5"/>
<reference evidence="1" key="2">
    <citation type="submission" date="2013-04" db="UniProtKB">
        <authorList>
            <consortium name="EnsemblPlants"/>
        </authorList>
    </citation>
    <scope>IDENTIFICATION</scope>
</reference>
<keyword evidence="2" id="KW-1185">Reference proteome</keyword>
<dbReference type="EnsemblPlants" id="OB10G15330.1">
    <property type="protein sequence ID" value="OB10G15330.1"/>
    <property type="gene ID" value="OB10G15330"/>
</dbReference>
<dbReference type="Proteomes" id="UP000006038">
    <property type="component" value="Chromosome 10"/>
</dbReference>
<evidence type="ECO:0000313" key="1">
    <source>
        <dbReference type="EnsemblPlants" id="OB10G15330.1"/>
    </source>
</evidence>
<reference evidence="1" key="1">
    <citation type="journal article" date="2013" name="Nat. Commun.">
        <title>Whole-genome sequencing of Oryza brachyantha reveals mechanisms underlying Oryza genome evolution.</title>
        <authorList>
            <person name="Chen J."/>
            <person name="Huang Q."/>
            <person name="Gao D."/>
            <person name="Wang J."/>
            <person name="Lang Y."/>
            <person name="Liu T."/>
            <person name="Li B."/>
            <person name="Bai Z."/>
            <person name="Luis Goicoechea J."/>
            <person name="Liang C."/>
            <person name="Chen C."/>
            <person name="Zhang W."/>
            <person name="Sun S."/>
            <person name="Liao Y."/>
            <person name="Zhang X."/>
            <person name="Yang L."/>
            <person name="Song C."/>
            <person name="Wang M."/>
            <person name="Shi J."/>
            <person name="Liu G."/>
            <person name="Liu J."/>
            <person name="Zhou H."/>
            <person name="Zhou W."/>
            <person name="Yu Q."/>
            <person name="An N."/>
            <person name="Chen Y."/>
            <person name="Cai Q."/>
            <person name="Wang B."/>
            <person name="Liu B."/>
            <person name="Min J."/>
            <person name="Huang Y."/>
            <person name="Wu H."/>
            <person name="Li Z."/>
            <person name="Zhang Y."/>
            <person name="Yin Y."/>
            <person name="Song W."/>
            <person name="Jiang J."/>
            <person name="Jackson S.A."/>
            <person name="Wing R.A."/>
            <person name="Wang J."/>
            <person name="Chen M."/>
        </authorList>
    </citation>
    <scope>NUCLEOTIDE SEQUENCE [LARGE SCALE GENOMIC DNA]</scope>
    <source>
        <strain evidence="1">cv. IRGC 101232</strain>
    </source>
</reference>
<dbReference type="HOGENOM" id="CLU_2948764_0_0_1"/>